<reference evidence="1 2" key="1">
    <citation type="submission" date="2024-08" db="EMBL/GenBank/DDBJ databases">
        <title>Insights into the chromosomal genome structure of Flemingia macrophylla.</title>
        <authorList>
            <person name="Ding Y."/>
            <person name="Zhao Y."/>
            <person name="Bi W."/>
            <person name="Wu M."/>
            <person name="Zhao G."/>
            <person name="Gong Y."/>
            <person name="Li W."/>
            <person name="Zhang P."/>
        </authorList>
    </citation>
    <scope>NUCLEOTIDE SEQUENCE [LARGE SCALE GENOMIC DNA]</scope>
    <source>
        <strain evidence="1">DYQJB</strain>
        <tissue evidence="1">Leaf</tissue>
    </source>
</reference>
<evidence type="ECO:0000313" key="2">
    <source>
        <dbReference type="Proteomes" id="UP001603857"/>
    </source>
</evidence>
<comment type="caution">
    <text evidence="1">The sequence shown here is derived from an EMBL/GenBank/DDBJ whole genome shotgun (WGS) entry which is preliminary data.</text>
</comment>
<sequence>MKFCAIRSARRRCGISFTVPDRVTSEISDKKRIVGKHPLRITRIPAVGSKELQSLVQQAIAQGSSPMTSKKRKHDGKTRRAYHRSHINDWDVEVFYFEPIIEDQTQISHYFCW</sequence>
<evidence type="ECO:0008006" key="3">
    <source>
        <dbReference type="Google" id="ProtNLM"/>
    </source>
</evidence>
<accession>A0ABD1MHY3</accession>
<gene>
    <name evidence="1" type="ORF">Fmac_016375</name>
</gene>
<organism evidence="1 2">
    <name type="scientific">Flemingia macrophylla</name>
    <dbReference type="NCBI Taxonomy" id="520843"/>
    <lineage>
        <taxon>Eukaryota</taxon>
        <taxon>Viridiplantae</taxon>
        <taxon>Streptophyta</taxon>
        <taxon>Embryophyta</taxon>
        <taxon>Tracheophyta</taxon>
        <taxon>Spermatophyta</taxon>
        <taxon>Magnoliopsida</taxon>
        <taxon>eudicotyledons</taxon>
        <taxon>Gunneridae</taxon>
        <taxon>Pentapetalae</taxon>
        <taxon>rosids</taxon>
        <taxon>fabids</taxon>
        <taxon>Fabales</taxon>
        <taxon>Fabaceae</taxon>
        <taxon>Papilionoideae</taxon>
        <taxon>50 kb inversion clade</taxon>
        <taxon>NPAAA clade</taxon>
        <taxon>indigoferoid/millettioid clade</taxon>
        <taxon>Phaseoleae</taxon>
        <taxon>Flemingia</taxon>
    </lineage>
</organism>
<evidence type="ECO:0000313" key="1">
    <source>
        <dbReference type="EMBL" id="KAL2335162.1"/>
    </source>
</evidence>
<name>A0ABD1MHY3_9FABA</name>
<proteinExistence type="predicted"/>
<keyword evidence="2" id="KW-1185">Reference proteome</keyword>
<dbReference type="AlphaFoldDB" id="A0ABD1MHY3"/>
<protein>
    <recommendedName>
        <fullName evidence="3">Ribosomal protein S10</fullName>
    </recommendedName>
</protein>
<dbReference type="Proteomes" id="UP001603857">
    <property type="component" value="Unassembled WGS sequence"/>
</dbReference>
<dbReference type="EMBL" id="JBGMDY010000005">
    <property type="protein sequence ID" value="KAL2335162.1"/>
    <property type="molecule type" value="Genomic_DNA"/>
</dbReference>